<gene>
    <name evidence="10" type="ORF">CAPTEDRAFT_224153</name>
</gene>
<dbReference type="AlphaFoldDB" id="R7UUT9"/>
<dbReference type="EMBL" id="KB297790">
    <property type="protein sequence ID" value="ELU09923.1"/>
    <property type="molecule type" value="Genomic_DNA"/>
</dbReference>
<dbReference type="GO" id="GO:0005886">
    <property type="term" value="C:plasma membrane"/>
    <property type="evidence" value="ECO:0007669"/>
    <property type="project" value="TreeGrafter"/>
</dbReference>
<feature type="transmembrane region" description="Helical" evidence="8">
    <location>
        <begin position="99"/>
        <end position="126"/>
    </location>
</feature>
<dbReference type="EnsemblMetazoa" id="CapteT224153">
    <property type="protein sequence ID" value="CapteP224153"/>
    <property type="gene ID" value="CapteG224153"/>
</dbReference>
<reference evidence="12" key="1">
    <citation type="submission" date="2012-12" db="EMBL/GenBank/DDBJ databases">
        <authorList>
            <person name="Hellsten U."/>
            <person name="Grimwood J."/>
            <person name="Chapman J.A."/>
            <person name="Shapiro H."/>
            <person name="Aerts A."/>
            <person name="Otillar R.P."/>
            <person name="Terry A.Y."/>
            <person name="Boore J.L."/>
            <person name="Simakov O."/>
            <person name="Marletaz F."/>
            <person name="Cho S.-J."/>
            <person name="Edsinger-Gonzales E."/>
            <person name="Havlak P."/>
            <person name="Kuo D.-H."/>
            <person name="Larsson T."/>
            <person name="Lv J."/>
            <person name="Arendt D."/>
            <person name="Savage R."/>
            <person name="Osoegawa K."/>
            <person name="de Jong P."/>
            <person name="Lindberg D.R."/>
            <person name="Seaver E.C."/>
            <person name="Weisblat D.A."/>
            <person name="Putnam N.H."/>
            <person name="Grigoriev I.V."/>
            <person name="Rokhsar D.S."/>
        </authorList>
    </citation>
    <scope>NUCLEOTIDE SEQUENCE</scope>
    <source>
        <strain evidence="12">I ESC-2004</strain>
    </source>
</reference>
<dbReference type="OMA" id="VYFEYPE"/>
<evidence type="ECO:0000313" key="12">
    <source>
        <dbReference type="Proteomes" id="UP000014760"/>
    </source>
</evidence>
<keyword evidence="6" id="KW-0675">Receptor</keyword>
<dbReference type="PRINTS" id="PR00237">
    <property type="entry name" value="GPCRRHODOPSN"/>
</dbReference>
<feature type="domain" description="G-protein coupled receptors family 1 profile" evidence="9">
    <location>
        <begin position="23"/>
        <end position="253"/>
    </location>
</feature>
<feature type="transmembrane region" description="Helical" evidence="8">
    <location>
        <begin position="198"/>
        <end position="218"/>
    </location>
</feature>
<evidence type="ECO:0000313" key="11">
    <source>
        <dbReference type="EnsemblMetazoa" id="CapteP224153"/>
    </source>
</evidence>
<dbReference type="PROSITE" id="PS50262">
    <property type="entry name" value="G_PROTEIN_RECEP_F1_2"/>
    <property type="match status" value="1"/>
</dbReference>
<evidence type="ECO:0000256" key="5">
    <source>
        <dbReference type="ARBA" id="ARBA00023136"/>
    </source>
</evidence>
<sequence>MAKHRSGNSASVIASVKNAFASRYVVIVHPMKSRTWCTMGNTKKIIIGVWVIAVLLSLPVLHIMAAHAMYYYNNYTSVVVGTCSSTGGNSDEERIIIAWYQFLVLFIAPVVVMNFCYAYVIHVLWISTKELAKLTHTNRKAHKKRPLQKAVNQSCIEDESKRLTHSPNRPVTKTIITRAVKDHSLDVKEARKQVIKMLLTIIGVFFMCWGPKMILNILKVHQWQVLHKDESFYATLPINLLPYIQSCTNPLIYSFMSNNFRRSMRNACRARCHVCFRIARACTRSRQSEFDMETKSVNGTSKYSPTSVSNARAGRTIYTSVVSEC</sequence>
<comment type="subcellular location">
    <subcellularLocation>
        <location evidence="1">Membrane</location>
        <topology evidence="1">Multi-pass membrane protein</topology>
    </subcellularLocation>
</comment>
<evidence type="ECO:0000256" key="1">
    <source>
        <dbReference type="ARBA" id="ARBA00004141"/>
    </source>
</evidence>
<feature type="transmembrane region" description="Helical" evidence="8">
    <location>
        <begin position="45"/>
        <end position="72"/>
    </location>
</feature>
<dbReference type="InterPro" id="IPR017452">
    <property type="entry name" value="GPCR_Rhodpsn_7TM"/>
</dbReference>
<evidence type="ECO:0000259" key="9">
    <source>
        <dbReference type="PROSITE" id="PS50262"/>
    </source>
</evidence>
<keyword evidence="4" id="KW-0297">G-protein coupled receptor</keyword>
<protein>
    <recommendedName>
        <fullName evidence="9">G-protein coupled receptors family 1 profile domain-containing protein</fullName>
    </recommendedName>
</protein>
<evidence type="ECO:0000256" key="7">
    <source>
        <dbReference type="ARBA" id="ARBA00023224"/>
    </source>
</evidence>
<evidence type="ECO:0000256" key="6">
    <source>
        <dbReference type="ARBA" id="ARBA00023170"/>
    </source>
</evidence>
<evidence type="ECO:0000256" key="8">
    <source>
        <dbReference type="SAM" id="Phobius"/>
    </source>
</evidence>
<accession>R7UUT9</accession>
<evidence type="ECO:0000256" key="4">
    <source>
        <dbReference type="ARBA" id="ARBA00023040"/>
    </source>
</evidence>
<dbReference type="Pfam" id="PF00001">
    <property type="entry name" value="7tm_1"/>
    <property type="match status" value="1"/>
</dbReference>
<name>R7UUT9_CAPTE</name>
<dbReference type="PANTHER" id="PTHR24243:SF224">
    <property type="entry name" value="G-PROTEIN COUPLED RECEPTOR 19-RELATED"/>
    <property type="match status" value="1"/>
</dbReference>
<keyword evidence="3 8" id="KW-1133">Transmembrane helix</keyword>
<keyword evidence="7" id="KW-0807">Transducer</keyword>
<dbReference type="SUPFAM" id="SSF81321">
    <property type="entry name" value="Family A G protein-coupled receptor-like"/>
    <property type="match status" value="1"/>
</dbReference>
<dbReference type="HOGENOM" id="CLU_009579_6_3_1"/>
<evidence type="ECO:0000256" key="2">
    <source>
        <dbReference type="ARBA" id="ARBA00022692"/>
    </source>
</evidence>
<dbReference type="Gene3D" id="1.20.1070.10">
    <property type="entry name" value="Rhodopsin 7-helix transmembrane proteins"/>
    <property type="match status" value="1"/>
</dbReference>
<dbReference type="STRING" id="283909.R7UUT9"/>
<organism evidence="10">
    <name type="scientific">Capitella teleta</name>
    <name type="common">Polychaete worm</name>
    <dbReference type="NCBI Taxonomy" id="283909"/>
    <lineage>
        <taxon>Eukaryota</taxon>
        <taxon>Metazoa</taxon>
        <taxon>Spiralia</taxon>
        <taxon>Lophotrochozoa</taxon>
        <taxon>Annelida</taxon>
        <taxon>Polychaeta</taxon>
        <taxon>Sedentaria</taxon>
        <taxon>Scolecida</taxon>
        <taxon>Capitellidae</taxon>
        <taxon>Capitella</taxon>
    </lineage>
</organism>
<dbReference type="EMBL" id="AMQN01006184">
    <property type="status" value="NOT_ANNOTATED_CDS"/>
    <property type="molecule type" value="Genomic_DNA"/>
</dbReference>
<dbReference type="Proteomes" id="UP000014760">
    <property type="component" value="Unassembled WGS sequence"/>
</dbReference>
<keyword evidence="12" id="KW-1185">Reference proteome</keyword>
<proteinExistence type="predicted"/>
<reference evidence="10 12" key="2">
    <citation type="journal article" date="2013" name="Nature">
        <title>Insights into bilaterian evolution from three spiralian genomes.</title>
        <authorList>
            <person name="Simakov O."/>
            <person name="Marletaz F."/>
            <person name="Cho S.J."/>
            <person name="Edsinger-Gonzales E."/>
            <person name="Havlak P."/>
            <person name="Hellsten U."/>
            <person name="Kuo D.H."/>
            <person name="Larsson T."/>
            <person name="Lv J."/>
            <person name="Arendt D."/>
            <person name="Savage R."/>
            <person name="Osoegawa K."/>
            <person name="de Jong P."/>
            <person name="Grimwood J."/>
            <person name="Chapman J.A."/>
            <person name="Shapiro H."/>
            <person name="Aerts A."/>
            <person name="Otillar R.P."/>
            <person name="Terry A.Y."/>
            <person name="Boore J.L."/>
            <person name="Grigoriev I.V."/>
            <person name="Lindberg D.R."/>
            <person name="Seaver E.C."/>
            <person name="Weisblat D.A."/>
            <person name="Putnam N.H."/>
            <person name="Rokhsar D.S."/>
        </authorList>
    </citation>
    <scope>NUCLEOTIDE SEQUENCE</scope>
    <source>
        <strain evidence="10 12">I ESC-2004</strain>
    </source>
</reference>
<dbReference type="EMBL" id="AMQN01006183">
    <property type="status" value="NOT_ANNOTATED_CDS"/>
    <property type="molecule type" value="Genomic_DNA"/>
</dbReference>
<keyword evidence="2 8" id="KW-0812">Transmembrane</keyword>
<dbReference type="InterPro" id="IPR000276">
    <property type="entry name" value="GPCR_Rhodpsn"/>
</dbReference>
<reference evidence="11" key="3">
    <citation type="submission" date="2015-06" db="UniProtKB">
        <authorList>
            <consortium name="EnsemblMetazoa"/>
        </authorList>
    </citation>
    <scope>IDENTIFICATION</scope>
</reference>
<keyword evidence="5 8" id="KW-0472">Membrane</keyword>
<feature type="transmembrane region" description="Helical" evidence="8">
    <location>
        <begin position="238"/>
        <end position="256"/>
    </location>
</feature>
<dbReference type="PANTHER" id="PTHR24243">
    <property type="entry name" value="G-PROTEIN COUPLED RECEPTOR"/>
    <property type="match status" value="1"/>
</dbReference>
<dbReference type="GO" id="GO:0004930">
    <property type="term" value="F:G protein-coupled receptor activity"/>
    <property type="evidence" value="ECO:0007669"/>
    <property type="project" value="UniProtKB-KW"/>
</dbReference>
<dbReference type="OrthoDB" id="2132067at2759"/>
<evidence type="ECO:0000256" key="3">
    <source>
        <dbReference type="ARBA" id="ARBA00022989"/>
    </source>
</evidence>
<evidence type="ECO:0000313" key="10">
    <source>
        <dbReference type="EMBL" id="ELU09923.1"/>
    </source>
</evidence>